<reference evidence="10 11" key="1">
    <citation type="submission" date="2018-06" db="EMBL/GenBank/DDBJ databases">
        <title>Extensive metabolic versatility and redundancy in microbially diverse, dynamic hydrothermal sediments.</title>
        <authorList>
            <person name="Dombrowski N."/>
            <person name="Teske A."/>
            <person name="Baker B.J."/>
        </authorList>
    </citation>
    <scope>NUCLEOTIDE SEQUENCE [LARGE SCALE GENOMIC DNA]</scope>
    <source>
        <strain evidence="10">B79_G16</strain>
    </source>
</reference>
<feature type="domain" description="GIY-YIG" evidence="8">
    <location>
        <begin position="11"/>
        <end position="89"/>
    </location>
</feature>
<evidence type="ECO:0000259" key="9">
    <source>
        <dbReference type="PROSITE" id="PS50165"/>
    </source>
</evidence>
<name>A0A420ZDQ2_UNCK3</name>
<dbReference type="AlphaFoldDB" id="A0A420ZDQ2"/>
<keyword evidence="1 6" id="KW-0963">Cytoplasm</keyword>
<comment type="subcellular location">
    <subcellularLocation>
        <location evidence="6">Cytoplasm</location>
    </subcellularLocation>
</comment>
<accession>A0A420ZDQ2</accession>
<dbReference type="InterPro" id="IPR035901">
    <property type="entry name" value="GIY-YIG_endonuc_sf"/>
</dbReference>
<protein>
    <recommendedName>
        <fullName evidence="6">UvrABC system protein C</fullName>
        <shortName evidence="6">Protein UvrC</shortName>
    </recommendedName>
    <alternativeName>
        <fullName evidence="6">Excinuclease ABC subunit C</fullName>
    </alternativeName>
</protein>
<dbReference type="GO" id="GO:0009380">
    <property type="term" value="C:excinuclease repair complex"/>
    <property type="evidence" value="ECO:0007669"/>
    <property type="project" value="InterPro"/>
</dbReference>
<dbReference type="PROSITE" id="PS50165">
    <property type="entry name" value="UVRC"/>
    <property type="match status" value="1"/>
</dbReference>
<feature type="domain" description="UvrC family homology region profile" evidence="9">
    <location>
        <begin position="246"/>
        <end position="475"/>
    </location>
</feature>
<dbReference type="PROSITE" id="PS50151">
    <property type="entry name" value="UVR"/>
    <property type="match status" value="1"/>
</dbReference>
<keyword evidence="3 6" id="KW-0228">DNA excision</keyword>
<dbReference type="Pfam" id="PF08459">
    <property type="entry name" value="UvrC_RNaseH_dom"/>
    <property type="match status" value="1"/>
</dbReference>
<dbReference type="InterPro" id="IPR001943">
    <property type="entry name" value="UVR_dom"/>
</dbReference>
<dbReference type="SMART" id="SM00465">
    <property type="entry name" value="GIYc"/>
    <property type="match status" value="1"/>
</dbReference>
<dbReference type="Gene3D" id="3.30.420.340">
    <property type="entry name" value="UvrC, RNAse H endonuclease domain"/>
    <property type="match status" value="1"/>
</dbReference>
<dbReference type="InterPro" id="IPR004791">
    <property type="entry name" value="UvrC"/>
</dbReference>
<dbReference type="Gene3D" id="1.10.150.20">
    <property type="entry name" value="5' to 3' exonuclease, C-terminal subdomain"/>
    <property type="match status" value="1"/>
</dbReference>
<keyword evidence="4 6" id="KW-0267">Excision nuclease</keyword>
<dbReference type="Pfam" id="PF02151">
    <property type="entry name" value="UVR"/>
    <property type="match status" value="1"/>
</dbReference>
<evidence type="ECO:0000256" key="5">
    <source>
        <dbReference type="ARBA" id="ARBA00023204"/>
    </source>
</evidence>
<dbReference type="SUPFAM" id="SSF47781">
    <property type="entry name" value="RuvA domain 2-like"/>
    <property type="match status" value="1"/>
</dbReference>
<dbReference type="InterPro" id="IPR050066">
    <property type="entry name" value="UvrABC_protein_C"/>
</dbReference>
<dbReference type="InterPro" id="IPR000305">
    <property type="entry name" value="GIY-YIG_endonuc"/>
</dbReference>
<evidence type="ECO:0000313" key="11">
    <source>
        <dbReference type="Proteomes" id="UP000281261"/>
    </source>
</evidence>
<dbReference type="SUPFAM" id="SSF46600">
    <property type="entry name" value="C-terminal UvrC-binding domain of UvrB"/>
    <property type="match status" value="1"/>
</dbReference>
<sequence>MREQELKRLPDQPGVYVMKDSLGKVLYVGKAKNIRKRVASYFNRQQKPAKIVKLVEKIHKVEPIVVKTETEALVLESELIKKYRPPFNVVMRDDKNYLYIRINPKDSLPQIQLVRRVAKDKAKYFGPYVNSKSVKRTIQLLQKIFPLCTAKRVGRACLNYHLGICPGVCIGLVSSKEYKKTIDQVIDFLSGKYEEVLKSMAQKMSHLSESKKFEQAARLRDAIRAIKNIGEQQQIVTVDLKANRDVIGLTRKLNKTIILLLQIRHGKLLHQQQYVMDSRYEAGDPEVIAGFLRDYYSRTQDFPKEVLLPVAIFENNFFEEWLSNLAGHKVAVTKPIRGRKRRLVDLAIRNAKVRFEEMANKWGLDNRGVGEGVEKLKKLLKLKKLSRIEAYDISNFQGADSVGSMVVFERGKMDKKQYRRFRIKGVVGPNDFASLTEILRRRFEHKTGDAKFAKLPDLILIDGGKGQVNAAKKSLGRSKIKIIGMAKRGYSSRKGRAASPTRRGPVDSLIINNKIVTLPNHSPVKYLLQNIRDEAHRFALSYHVHIRRKRMRASEFENIPGVGPATRRKLVKKFGSLAAVKKAAEKDIAKVVGKRKAEMVKNQL</sequence>
<keyword evidence="2 6" id="KW-0227">DNA damage</keyword>
<comment type="subunit">
    <text evidence="6">Interacts with UvrB in an incision complex.</text>
</comment>
<evidence type="ECO:0000313" key="10">
    <source>
        <dbReference type="EMBL" id="RLC37823.1"/>
    </source>
</evidence>
<keyword evidence="5 6" id="KW-0234">DNA repair</keyword>
<dbReference type="EMBL" id="QMNG01000001">
    <property type="protein sequence ID" value="RLC37823.1"/>
    <property type="molecule type" value="Genomic_DNA"/>
</dbReference>
<dbReference type="InterPro" id="IPR036876">
    <property type="entry name" value="UVR_dom_sf"/>
</dbReference>
<dbReference type="GO" id="GO:0009381">
    <property type="term" value="F:excinuclease ABC activity"/>
    <property type="evidence" value="ECO:0007669"/>
    <property type="project" value="UniProtKB-UniRule"/>
</dbReference>
<dbReference type="InterPro" id="IPR001162">
    <property type="entry name" value="UvrC_RNase_H_dom"/>
</dbReference>
<evidence type="ECO:0000256" key="3">
    <source>
        <dbReference type="ARBA" id="ARBA00022769"/>
    </source>
</evidence>
<proteinExistence type="inferred from homology"/>
<evidence type="ECO:0000259" key="7">
    <source>
        <dbReference type="PROSITE" id="PS50151"/>
    </source>
</evidence>
<organism evidence="10 11">
    <name type="scientific">candidate division Kazan bacterium</name>
    <dbReference type="NCBI Taxonomy" id="2202143"/>
    <lineage>
        <taxon>Bacteria</taxon>
        <taxon>Bacteria division Kazan-3B-28</taxon>
    </lineage>
</organism>
<dbReference type="Proteomes" id="UP000281261">
    <property type="component" value="Unassembled WGS sequence"/>
</dbReference>
<evidence type="ECO:0000256" key="4">
    <source>
        <dbReference type="ARBA" id="ARBA00022881"/>
    </source>
</evidence>
<dbReference type="GO" id="GO:0005737">
    <property type="term" value="C:cytoplasm"/>
    <property type="evidence" value="ECO:0007669"/>
    <property type="project" value="UniProtKB-SubCell"/>
</dbReference>
<dbReference type="InterPro" id="IPR010994">
    <property type="entry name" value="RuvA_2-like"/>
</dbReference>
<dbReference type="InterPro" id="IPR047296">
    <property type="entry name" value="GIY-YIG_UvrC_Cho"/>
</dbReference>
<comment type="function">
    <text evidence="6">The UvrABC repair system catalyzes the recognition and processing of DNA lesions. UvrC both incises the 5' and 3' sides of the lesion. The N-terminal half is responsible for the 3' incision and the C-terminal half is responsible for the 5' incision.</text>
</comment>
<dbReference type="Pfam" id="PF01541">
    <property type="entry name" value="GIY-YIG"/>
    <property type="match status" value="1"/>
</dbReference>
<keyword evidence="6" id="KW-0742">SOS response</keyword>
<comment type="caution">
    <text evidence="10">The sequence shown here is derived from an EMBL/GenBank/DDBJ whole genome shotgun (WGS) entry which is preliminary data.</text>
</comment>
<feature type="domain" description="UVR" evidence="7">
    <location>
        <begin position="194"/>
        <end position="229"/>
    </location>
</feature>
<evidence type="ECO:0000259" key="8">
    <source>
        <dbReference type="PROSITE" id="PS50164"/>
    </source>
</evidence>
<comment type="similarity">
    <text evidence="6">Belongs to the UvrC family.</text>
</comment>
<evidence type="ECO:0000256" key="6">
    <source>
        <dbReference type="HAMAP-Rule" id="MF_00203"/>
    </source>
</evidence>
<dbReference type="GO" id="GO:0006289">
    <property type="term" value="P:nucleotide-excision repair"/>
    <property type="evidence" value="ECO:0007669"/>
    <property type="project" value="UniProtKB-UniRule"/>
</dbReference>
<dbReference type="NCBIfam" id="TIGR00194">
    <property type="entry name" value="uvrC"/>
    <property type="match status" value="1"/>
</dbReference>
<dbReference type="InterPro" id="IPR038476">
    <property type="entry name" value="UvrC_RNase_H_dom_sf"/>
</dbReference>
<dbReference type="PANTHER" id="PTHR30562">
    <property type="entry name" value="UVRC/OXIDOREDUCTASE"/>
    <property type="match status" value="1"/>
</dbReference>
<dbReference type="PROSITE" id="PS50164">
    <property type="entry name" value="GIY_YIG"/>
    <property type="match status" value="1"/>
</dbReference>
<dbReference type="PANTHER" id="PTHR30562:SF1">
    <property type="entry name" value="UVRABC SYSTEM PROTEIN C"/>
    <property type="match status" value="1"/>
</dbReference>
<dbReference type="SUPFAM" id="SSF82771">
    <property type="entry name" value="GIY-YIG endonuclease"/>
    <property type="match status" value="1"/>
</dbReference>
<dbReference type="CDD" id="cd10434">
    <property type="entry name" value="GIY-YIG_UvrC_Cho"/>
    <property type="match status" value="1"/>
</dbReference>
<dbReference type="Gene3D" id="3.40.1440.10">
    <property type="entry name" value="GIY-YIG endonuclease"/>
    <property type="match status" value="1"/>
</dbReference>
<dbReference type="HAMAP" id="MF_00203">
    <property type="entry name" value="UvrC"/>
    <property type="match status" value="1"/>
</dbReference>
<dbReference type="Pfam" id="PF22920">
    <property type="entry name" value="UvrC_RNaseH"/>
    <property type="match status" value="1"/>
</dbReference>
<dbReference type="Gene3D" id="4.10.860.10">
    <property type="entry name" value="UVR domain"/>
    <property type="match status" value="1"/>
</dbReference>
<gene>
    <name evidence="6" type="primary">uvrC</name>
    <name evidence="10" type="ORF">DRH29_00175</name>
</gene>
<dbReference type="GO" id="GO:0009432">
    <property type="term" value="P:SOS response"/>
    <property type="evidence" value="ECO:0007669"/>
    <property type="project" value="UniProtKB-UniRule"/>
</dbReference>
<evidence type="ECO:0000256" key="1">
    <source>
        <dbReference type="ARBA" id="ARBA00022490"/>
    </source>
</evidence>
<evidence type="ECO:0000256" key="2">
    <source>
        <dbReference type="ARBA" id="ARBA00022763"/>
    </source>
</evidence>
<dbReference type="Pfam" id="PF14520">
    <property type="entry name" value="HHH_5"/>
    <property type="match status" value="1"/>
</dbReference>
<dbReference type="GO" id="GO:0003677">
    <property type="term" value="F:DNA binding"/>
    <property type="evidence" value="ECO:0007669"/>
    <property type="project" value="UniProtKB-UniRule"/>
</dbReference>
<dbReference type="FunFam" id="3.40.1440.10:FF:000001">
    <property type="entry name" value="UvrABC system protein C"/>
    <property type="match status" value="1"/>
</dbReference>